<feature type="domain" description="RNA polymerase sigma factor 70 region 4 type 2" evidence="6">
    <location>
        <begin position="102"/>
        <end position="152"/>
    </location>
</feature>
<dbReference type="SUPFAM" id="SSF88946">
    <property type="entry name" value="Sigma2 domain of RNA polymerase sigma factors"/>
    <property type="match status" value="1"/>
</dbReference>
<dbReference type="GO" id="GO:0006352">
    <property type="term" value="P:DNA-templated transcription initiation"/>
    <property type="evidence" value="ECO:0007669"/>
    <property type="project" value="InterPro"/>
</dbReference>
<evidence type="ECO:0000256" key="2">
    <source>
        <dbReference type="ARBA" id="ARBA00023015"/>
    </source>
</evidence>
<keyword evidence="2" id="KW-0805">Transcription regulation</keyword>
<dbReference type="AlphaFoldDB" id="A0A5K7S6H5"/>
<evidence type="ECO:0000259" key="5">
    <source>
        <dbReference type="Pfam" id="PF04542"/>
    </source>
</evidence>
<organism evidence="7 8">
    <name type="scientific">Aquipluma nitroreducens</name>
    <dbReference type="NCBI Taxonomy" id="2010828"/>
    <lineage>
        <taxon>Bacteria</taxon>
        <taxon>Pseudomonadati</taxon>
        <taxon>Bacteroidota</taxon>
        <taxon>Bacteroidia</taxon>
        <taxon>Marinilabiliales</taxon>
        <taxon>Prolixibacteraceae</taxon>
        <taxon>Aquipluma</taxon>
    </lineage>
</organism>
<gene>
    <name evidence="7" type="ORF">AQPE_1320</name>
</gene>
<keyword evidence="4" id="KW-0804">Transcription</keyword>
<proteinExistence type="inferred from homology"/>
<dbReference type="Gene3D" id="1.10.10.10">
    <property type="entry name" value="Winged helix-like DNA-binding domain superfamily/Winged helix DNA-binding domain"/>
    <property type="match status" value="1"/>
</dbReference>
<keyword evidence="8" id="KW-1185">Reference proteome</keyword>
<dbReference type="Pfam" id="PF08281">
    <property type="entry name" value="Sigma70_r4_2"/>
    <property type="match status" value="1"/>
</dbReference>
<accession>A0A5K7S6H5</accession>
<dbReference type="NCBIfam" id="TIGR02937">
    <property type="entry name" value="sigma70-ECF"/>
    <property type="match status" value="1"/>
</dbReference>
<evidence type="ECO:0000313" key="7">
    <source>
        <dbReference type="EMBL" id="BBE17171.1"/>
    </source>
</evidence>
<sequence>MYAPRLYYFIYEYIPQKDISENIVQETLMVLWSKKSELTDNTNLGAYLFTVAKNNCLYKLREIKYRQRIFHNAEVKESELEANYIALESLETTRFNEIEIEQIIEHTLAQLPPQCRTVFNLSRFKGMKNREIAEELNISAKAVEGHITKALKVFRVALKDYLPFVAFIFVK</sequence>
<dbReference type="InterPro" id="IPR014327">
    <property type="entry name" value="RNA_pol_sigma70_bacteroid"/>
</dbReference>
<dbReference type="EMBL" id="AP018694">
    <property type="protein sequence ID" value="BBE17171.1"/>
    <property type="molecule type" value="Genomic_DNA"/>
</dbReference>
<evidence type="ECO:0000313" key="8">
    <source>
        <dbReference type="Proteomes" id="UP001193389"/>
    </source>
</evidence>
<dbReference type="Pfam" id="PF04542">
    <property type="entry name" value="Sigma70_r2"/>
    <property type="match status" value="1"/>
</dbReference>
<dbReference type="InterPro" id="IPR039425">
    <property type="entry name" value="RNA_pol_sigma-70-like"/>
</dbReference>
<evidence type="ECO:0000256" key="3">
    <source>
        <dbReference type="ARBA" id="ARBA00023082"/>
    </source>
</evidence>
<comment type="similarity">
    <text evidence="1">Belongs to the sigma-70 factor family. ECF subfamily.</text>
</comment>
<dbReference type="KEGG" id="anf:AQPE_1320"/>
<dbReference type="NCBIfam" id="TIGR02985">
    <property type="entry name" value="Sig70_bacteroi1"/>
    <property type="match status" value="1"/>
</dbReference>
<dbReference type="Proteomes" id="UP001193389">
    <property type="component" value="Chromosome"/>
</dbReference>
<evidence type="ECO:0000256" key="4">
    <source>
        <dbReference type="ARBA" id="ARBA00023163"/>
    </source>
</evidence>
<dbReference type="PANTHER" id="PTHR43133:SF46">
    <property type="entry name" value="RNA POLYMERASE SIGMA-70 FACTOR ECF SUBFAMILY"/>
    <property type="match status" value="1"/>
</dbReference>
<dbReference type="InterPro" id="IPR014284">
    <property type="entry name" value="RNA_pol_sigma-70_dom"/>
</dbReference>
<evidence type="ECO:0000256" key="1">
    <source>
        <dbReference type="ARBA" id="ARBA00010641"/>
    </source>
</evidence>
<dbReference type="GO" id="GO:0016987">
    <property type="term" value="F:sigma factor activity"/>
    <property type="evidence" value="ECO:0007669"/>
    <property type="project" value="UniProtKB-KW"/>
</dbReference>
<dbReference type="InterPro" id="IPR036388">
    <property type="entry name" value="WH-like_DNA-bd_sf"/>
</dbReference>
<dbReference type="Gene3D" id="1.10.1740.10">
    <property type="match status" value="1"/>
</dbReference>
<dbReference type="SUPFAM" id="SSF88659">
    <property type="entry name" value="Sigma3 and sigma4 domains of RNA polymerase sigma factors"/>
    <property type="match status" value="1"/>
</dbReference>
<dbReference type="InterPro" id="IPR013325">
    <property type="entry name" value="RNA_pol_sigma_r2"/>
</dbReference>
<feature type="domain" description="RNA polymerase sigma-70 region 2" evidence="5">
    <location>
        <begin position="2"/>
        <end position="62"/>
    </location>
</feature>
<dbReference type="InterPro" id="IPR013249">
    <property type="entry name" value="RNA_pol_sigma70_r4_t2"/>
</dbReference>
<dbReference type="PANTHER" id="PTHR43133">
    <property type="entry name" value="RNA POLYMERASE ECF-TYPE SIGMA FACTO"/>
    <property type="match status" value="1"/>
</dbReference>
<dbReference type="InterPro" id="IPR007627">
    <property type="entry name" value="RNA_pol_sigma70_r2"/>
</dbReference>
<name>A0A5K7S6H5_9BACT</name>
<reference evidence="7" key="1">
    <citation type="journal article" date="2020" name="Int. J. Syst. Evol. Microbiol.">
        <title>Aquipluma nitroreducens gen. nov. sp. nov., a novel facultatively anaerobic bacterium isolated from a freshwater lake.</title>
        <authorList>
            <person name="Watanabe M."/>
            <person name="Kojima H."/>
            <person name="Fukui M."/>
        </authorList>
    </citation>
    <scope>NUCLEOTIDE SEQUENCE</scope>
    <source>
        <strain evidence="7">MeG22</strain>
    </source>
</reference>
<dbReference type="GO" id="GO:0003677">
    <property type="term" value="F:DNA binding"/>
    <property type="evidence" value="ECO:0007669"/>
    <property type="project" value="InterPro"/>
</dbReference>
<dbReference type="InterPro" id="IPR013324">
    <property type="entry name" value="RNA_pol_sigma_r3/r4-like"/>
</dbReference>
<evidence type="ECO:0000259" key="6">
    <source>
        <dbReference type="Pfam" id="PF08281"/>
    </source>
</evidence>
<protein>
    <submittedName>
        <fullName evidence="7">RNA polymerase ECF-type sigma factor</fullName>
    </submittedName>
</protein>
<keyword evidence="3" id="KW-0731">Sigma factor</keyword>